<dbReference type="GO" id="GO:0030915">
    <property type="term" value="C:Smc5-Smc6 complex"/>
    <property type="evidence" value="ECO:0007669"/>
    <property type="project" value="UniProtKB-UniRule"/>
</dbReference>
<dbReference type="Pfam" id="PF08743">
    <property type="entry name" value="Nse4_C"/>
    <property type="match status" value="1"/>
</dbReference>
<feature type="compositionally biased region" description="Acidic residues" evidence="8">
    <location>
        <begin position="14"/>
        <end position="34"/>
    </location>
</feature>
<dbReference type="GO" id="GO:0005634">
    <property type="term" value="C:nucleus"/>
    <property type="evidence" value="ECO:0007669"/>
    <property type="project" value="UniProtKB-SubCell"/>
</dbReference>
<reference evidence="11" key="1">
    <citation type="submission" date="2017-01" db="EMBL/GenBank/DDBJ databases">
        <title>Comparative genomics of anhydrobiosis in the tardigrade Hypsibius dujardini.</title>
        <authorList>
            <person name="Yoshida Y."/>
            <person name="Koutsovoulos G."/>
            <person name="Laetsch D."/>
            <person name="Stevens L."/>
            <person name="Kumar S."/>
            <person name="Horikawa D."/>
            <person name="Ishino K."/>
            <person name="Komine S."/>
            <person name="Tomita M."/>
            <person name="Blaxter M."/>
            <person name="Arakawa K."/>
        </authorList>
    </citation>
    <scope>NUCLEOTIDE SEQUENCE [LARGE SCALE GENOMIC DNA]</scope>
    <source>
        <strain evidence="11">Z151</strain>
    </source>
</reference>
<evidence type="ECO:0000259" key="9">
    <source>
        <dbReference type="Pfam" id="PF08743"/>
    </source>
</evidence>
<dbReference type="OrthoDB" id="361242at2759"/>
<evidence type="ECO:0000256" key="2">
    <source>
        <dbReference type="ARBA" id="ARBA00008997"/>
    </source>
</evidence>
<dbReference type="PANTHER" id="PTHR16140">
    <property type="entry name" value="NON-STRUCTURAL MAINTENANCE OF CHROMOSOMES ELEMENT 4"/>
    <property type="match status" value="1"/>
</dbReference>
<evidence type="ECO:0000313" key="11">
    <source>
        <dbReference type="Proteomes" id="UP000192578"/>
    </source>
</evidence>
<accession>A0A1W0WYL9</accession>
<comment type="caution">
    <text evidence="10">The sequence shown here is derived from an EMBL/GenBank/DDBJ whole genome shotgun (WGS) entry which is preliminary data.</text>
</comment>
<feature type="domain" description="Non-structural maintenance of chromosome element 4 C-terminal" evidence="9">
    <location>
        <begin position="274"/>
        <end position="335"/>
    </location>
</feature>
<evidence type="ECO:0000256" key="3">
    <source>
        <dbReference type="ARBA" id="ARBA00022763"/>
    </source>
</evidence>
<dbReference type="PANTHER" id="PTHR16140:SF0">
    <property type="entry name" value="NON-STRUCTURAL MAINTENANCE OF CHROMOSOMES ELEMENT 4"/>
    <property type="match status" value="1"/>
</dbReference>
<keyword evidence="11" id="KW-1185">Reference proteome</keyword>
<organism evidence="10 11">
    <name type="scientific">Hypsibius exemplaris</name>
    <name type="common">Freshwater tardigrade</name>
    <dbReference type="NCBI Taxonomy" id="2072580"/>
    <lineage>
        <taxon>Eukaryota</taxon>
        <taxon>Metazoa</taxon>
        <taxon>Ecdysozoa</taxon>
        <taxon>Tardigrada</taxon>
        <taxon>Eutardigrada</taxon>
        <taxon>Parachela</taxon>
        <taxon>Hypsibioidea</taxon>
        <taxon>Hypsibiidae</taxon>
        <taxon>Hypsibius</taxon>
    </lineage>
</organism>
<dbReference type="InterPro" id="IPR014854">
    <property type="entry name" value="Nse4_C"/>
</dbReference>
<evidence type="ECO:0000256" key="1">
    <source>
        <dbReference type="ARBA" id="ARBA00004123"/>
    </source>
</evidence>
<comment type="similarity">
    <text evidence="2 7">Belongs to the NSE4 family.</text>
</comment>
<dbReference type="Proteomes" id="UP000192578">
    <property type="component" value="Unassembled WGS sequence"/>
</dbReference>
<dbReference type="GO" id="GO:0006310">
    <property type="term" value="P:DNA recombination"/>
    <property type="evidence" value="ECO:0007669"/>
    <property type="project" value="UniProtKB-UniRule"/>
</dbReference>
<keyword evidence="3 7" id="KW-0227">DNA damage</keyword>
<evidence type="ECO:0000313" key="10">
    <source>
        <dbReference type="EMBL" id="OQV20255.1"/>
    </source>
</evidence>
<evidence type="ECO:0000256" key="8">
    <source>
        <dbReference type="SAM" id="MobiDB-lite"/>
    </source>
</evidence>
<comment type="function">
    <text evidence="7">Component of the SMC5-SMC6 complex, that promotes sister chromatid alignment after DNA damage and facilitates double-stranded DNA breaks (DSBs) repair via homologous recombination between sister chromatids.</text>
</comment>
<evidence type="ECO:0000256" key="7">
    <source>
        <dbReference type="RuleBase" id="RU365071"/>
    </source>
</evidence>
<evidence type="ECO:0000256" key="4">
    <source>
        <dbReference type="ARBA" id="ARBA00023172"/>
    </source>
</evidence>
<proteinExistence type="inferred from homology"/>
<protein>
    <recommendedName>
        <fullName evidence="7">Non-structural maintenance of chromosomes element 4</fullName>
    </recommendedName>
</protein>
<comment type="subcellular location">
    <subcellularLocation>
        <location evidence="1 7">Nucleus</location>
    </subcellularLocation>
</comment>
<feature type="region of interest" description="Disordered" evidence="8">
    <location>
        <begin position="1"/>
        <end position="78"/>
    </location>
</feature>
<dbReference type="EMBL" id="MTYJ01000032">
    <property type="protein sequence ID" value="OQV20255.1"/>
    <property type="molecule type" value="Genomic_DNA"/>
</dbReference>
<comment type="subunit">
    <text evidence="7">Component of the SMC5-SMC6 complex.</text>
</comment>
<gene>
    <name evidence="10" type="ORF">BV898_05807</name>
</gene>
<dbReference type="InterPro" id="IPR027786">
    <property type="entry name" value="Nse4/EID"/>
</dbReference>
<evidence type="ECO:0000256" key="5">
    <source>
        <dbReference type="ARBA" id="ARBA00023204"/>
    </source>
</evidence>
<sequence length="387" mass="43063">MSSRSRIRNGVSDVGEEEEVEDASMREEDGDADEDAVKKEVDDALTAMTNEIDRDDSSASDEEENQQERLRKKLDRSVQKQKHLLKTGQLVGAKGKPSQVVQDAHLSSRANTQTIPAIRSIRISRSIWNGKIFTKRLLGLLTRHCLNPDDVEECDGNDAAAMDSDLDVATAFCRTFTDDLLSECPAGLVPDYNTVYGALSTAAVKAKVSKPPTQSSQEAKKATAAARAANKELPKVMKKLQAAELDANIDPTMQRVEQLDRTIKDMFLAHERKPIDLMGLLIDRESFQATVQNFFCFSFLLKDNNVRMFLDETKLPVCMPVQIPRERQPDDADDDADGADTMGVIMETVPDPTVNRGEEDKFQTIMMSLTEASWRMLVETLYGPGDE</sequence>
<dbReference type="GO" id="GO:0006281">
    <property type="term" value="P:DNA repair"/>
    <property type="evidence" value="ECO:0007669"/>
    <property type="project" value="UniProtKB-UniRule"/>
</dbReference>
<name>A0A1W0WYL9_HYPEX</name>
<keyword evidence="5 7" id="KW-0234">DNA repair</keyword>
<keyword evidence="4 7" id="KW-0233">DNA recombination</keyword>
<keyword evidence="6 7" id="KW-0539">Nucleus</keyword>
<dbReference type="AlphaFoldDB" id="A0A1W0WYL9"/>
<evidence type="ECO:0000256" key="6">
    <source>
        <dbReference type="ARBA" id="ARBA00023242"/>
    </source>
</evidence>